<comment type="caution">
    <text evidence="1">The sequence shown here is derived from an EMBL/GenBank/DDBJ whole genome shotgun (WGS) entry which is preliminary data.</text>
</comment>
<protein>
    <submittedName>
        <fullName evidence="1">Uncharacterized protein</fullName>
    </submittedName>
</protein>
<dbReference type="Proteomes" id="UP000269945">
    <property type="component" value="Unassembled WGS sequence"/>
</dbReference>
<evidence type="ECO:0000313" key="1">
    <source>
        <dbReference type="EMBL" id="VCX43179.1"/>
    </source>
</evidence>
<reference evidence="1 2" key="1">
    <citation type="submission" date="2018-10" db="EMBL/GenBank/DDBJ databases">
        <authorList>
            <person name="Ekblom R."/>
            <person name="Jareborg N."/>
        </authorList>
    </citation>
    <scope>NUCLEOTIDE SEQUENCE [LARGE SCALE GENOMIC DNA]</scope>
    <source>
        <tissue evidence="1">Muscle</tissue>
    </source>
</reference>
<sequence>MESEVILEHREIVSLTHSLSTWCISSSKKIKLVCQDLIFTYH</sequence>
<dbReference type="AlphaFoldDB" id="A0A9X9QB74"/>
<accession>A0A9X9QB74</accession>
<organism evidence="1 2">
    <name type="scientific">Gulo gulo</name>
    <name type="common">Wolverine</name>
    <name type="synonym">Gluton</name>
    <dbReference type="NCBI Taxonomy" id="48420"/>
    <lineage>
        <taxon>Eukaryota</taxon>
        <taxon>Metazoa</taxon>
        <taxon>Chordata</taxon>
        <taxon>Craniata</taxon>
        <taxon>Vertebrata</taxon>
        <taxon>Euteleostomi</taxon>
        <taxon>Mammalia</taxon>
        <taxon>Eutheria</taxon>
        <taxon>Laurasiatheria</taxon>
        <taxon>Carnivora</taxon>
        <taxon>Caniformia</taxon>
        <taxon>Musteloidea</taxon>
        <taxon>Mustelidae</taxon>
        <taxon>Guloninae</taxon>
        <taxon>Gulo</taxon>
    </lineage>
</organism>
<gene>
    <name evidence="1" type="ORF">BN2614_LOCUS2</name>
</gene>
<dbReference type="EMBL" id="CYRY02047241">
    <property type="protein sequence ID" value="VCX43179.1"/>
    <property type="molecule type" value="Genomic_DNA"/>
</dbReference>
<proteinExistence type="predicted"/>
<evidence type="ECO:0000313" key="2">
    <source>
        <dbReference type="Proteomes" id="UP000269945"/>
    </source>
</evidence>
<keyword evidence="2" id="KW-1185">Reference proteome</keyword>
<name>A0A9X9QB74_GULGU</name>